<dbReference type="RefSeq" id="WP_158765001.1">
    <property type="nucleotide sequence ID" value="NZ_CP047045.1"/>
</dbReference>
<accession>A0A6I6MSA4</accession>
<dbReference type="InterPro" id="IPR008309">
    <property type="entry name" value="YdbL"/>
</dbReference>
<feature type="chain" id="PRO_5026126131" description="DUF1318 domain-containing protein" evidence="1">
    <location>
        <begin position="29"/>
        <end position="134"/>
    </location>
</feature>
<evidence type="ECO:0000313" key="2">
    <source>
        <dbReference type="EMBL" id="QGZ94033.1"/>
    </source>
</evidence>
<gene>
    <name evidence="2" type="ORF">DSM104635_00849</name>
</gene>
<organism evidence="2 3">
    <name type="scientific">Terricaulis silvestris</name>
    <dbReference type="NCBI Taxonomy" id="2686094"/>
    <lineage>
        <taxon>Bacteria</taxon>
        <taxon>Pseudomonadati</taxon>
        <taxon>Pseudomonadota</taxon>
        <taxon>Alphaproteobacteria</taxon>
        <taxon>Caulobacterales</taxon>
        <taxon>Caulobacteraceae</taxon>
        <taxon>Terricaulis</taxon>
    </lineage>
</organism>
<evidence type="ECO:0000313" key="3">
    <source>
        <dbReference type="Proteomes" id="UP000431269"/>
    </source>
</evidence>
<dbReference type="Proteomes" id="UP000431269">
    <property type="component" value="Chromosome"/>
</dbReference>
<name>A0A6I6MSA4_9CAUL</name>
<dbReference type="Pfam" id="PF07027">
    <property type="entry name" value="DUF1318"/>
    <property type="match status" value="1"/>
</dbReference>
<dbReference type="KEGG" id="tsv:DSM104635_00849"/>
<evidence type="ECO:0000256" key="1">
    <source>
        <dbReference type="SAM" id="SignalP"/>
    </source>
</evidence>
<feature type="signal peptide" evidence="1">
    <location>
        <begin position="1"/>
        <end position="28"/>
    </location>
</feature>
<keyword evidence="3" id="KW-1185">Reference proteome</keyword>
<evidence type="ECO:0008006" key="4">
    <source>
        <dbReference type="Google" id="ProtNLM"/>
    </source>
</evidence>
<keyword evidence="1" id="KW-0732">Signal</keyword>
<dbReference type="AlphaFoldDB" id="A0A6I6MSA4"/>
<reference evidence="3" key="1">
    <citation type="submission" date="2019-12" db="EMBL/GenBank/DDBJ databases">
        <title>Complete genome of Terracaulis silvestris 0127_4.</title>
        <authorList>
            <person name="Vieira S."/>
            <person name="Riedel T."/>
            <person name="Sproer C."/>
            <person name="Pascual J."/>
            <person name="Boedeker C."/>
            <person name="Overmann J."/>
        </authorList>
    </citation>
    <scope>NUCLEOTIDE SEQUENCE [LARGE SCALE GENOMIC DNA]</scope>
    <source>
        <strain evidence="3">0127_4</strain>
    </source>
</reference>
<dbReference type="EMBL" id="CP047045">
    <property type="protein sequence ID" value="QGZ94033.1"/>
    <property type="molecule type" value="Genomic_DNA"/>
</dbReference>
<sequence length="134" mass="14187">MTRSLALLSAAALIAGAIAFTAPSWAQANDSALSAARAAGQIGEQADGYLGFVPGATISADLRGRVEQNNIRRRALYTQRATQRSASVNEMAAAVACEVFQGRIAVGERYRNEGGQWRQRTASNPVEVPGFCTD</sequence>
<proteinExistence type="predicted"/>
<protein>
    <recommendedName>
        <fullName evidence="4">DUF1318 domain-containing protein</fullName>
    </recommendedName>
</protein>